<dbReference type="Gene3D" id="1.20.1270.10">
    <property type="match status" value="1"/>
</dbReference>
<reference evidence="7" key="1">
    <citation type="journal article" date="2016" name="Genome Announc.">
        <title>Genome sequences of three species of Hanseniaspora isolated from spontaneous wine fermentations.</title>
        <authorList>
            <person name="Sternes P.R."/>
            <person name="Lee D."/>
            <person name="Kutyna D.R."/>
            <person name="Borneman A.R."/>
        </authorList>
    </citation>
    <scope>NUCLEOTIDE SEQUENCE [LARGE SCALE GENOMIC DNA]</scope>
    <source>
        <strain evidence="7">AWRI3579</strain>
    </source>
</reference>
<dbReference type="SUPFAM" id="SSF100920">
    <property type="entry name" value="Heat shock protein 70kD (HSP70), peptide-binding domain"/>
    <property type="match status" value="1"/>
</dbReference>
<dbReference type="GO" id="GO:0140662">
    <property type="term" value="F:ATP-dependent protein folding chaperone"/>
    <property type="evidence" value="ECO:0007669"/>
    <property type="project" value="InterPro"/>
</dbReference>
<keyword evidence="2" id="KW-0547">Nucleotide-binding</keyword>
<dbReference type="STRING" id="56408.A0A1E5R8C6"/>
<keyword evidence="4 6" id="KW-0346">Stress response</keyword>
<dbReference type="InterPro" id="IPR043129">
    <property type="entry name" value="ATPase_NBD"/>
</dbReference>
<name>A0A1E5R8C6_9ASCO</name>
<dbReference type="FunCoup" id="A0A1E5R8C6">
    <property type="interactions" value="1567"/>
</dbReference>
<organism evidence="6 7">
    <name type="scientific">Hanseniaspora osmophila</name>
    <dbReference type="NCBI Taxonomy" id="56408"/>
    <lineage>
        <taxon>Eukaryota</taxon>
        <taxon>Fungi</taxon>
        <taxon>Dikarya</taxon>
        <taxon>Ascomycota</taxon>
        <taxon>Saccharomycotina</taxon>
        <taxon>Saccharomycetes</taxon>
        <taxon>Saccharomycodales</taxon>
        <taxon>Saccharomycodaceae</taxon>
        <taxon>Hanseniaspora</taxon>
    </lineage>
</organism>
<dbReference type="InterPro" id="IPR018181">
    <property type="entry name" value="Heat_shock_70_CS"/>
</dbReference>
<evidence type="ECO:0000313" key="7">
    <source>
        <dbReference type="Proteomes" id="UP000095728"/>
    </source>
</evidence>
<sequence>MSSPFGLDFGNDNSVYAVAKNRGIDIVVNDVSNRATPSVVGFGMKNRFIGEAGKTKESSNIKNTVANLKRIIGLNYDDPDFKQEAQYFQSKLVKLDDGKVGAQLRFKGEQKTFSAVQLAAMYFGKSKQIVETDTKLKIHDVAVAVPAWYNQEQRYAVVDAAKIAGLNPVRIITDVTCAGISYGIFKQDLPEGEEPAKIVAFVDIGHSTYTCSIAAFKKGEMKILGTGVDKHFGGRDFDKAITEHFVDEFNAKYKVNARENPKAYYRILTAAQKLKKVLSANSAAPLNVESVMNDHDFSSQLTREQLEELVAPLLKRTNGPIDAALEQAGVTIDQVHSIELLGGSTRIPCLKDFISQNYKEVSRTLNSEECISKGAAFICASANPLVRVRPFKYTDVVSDTIAINFGENEFEPVFEKASPYPSTKLVTLTKDADFSIEAKTASNNETIAKFDITGVPKEATDLKIKVRVDPSGFVAVQEVFYETVEEINEEDVDEEGETITKTSTKTHQHNLTVSGGSPYEIPADKLAELTAFELELTSADTLVKQTEDAKNHLEETIYYVKDKISSDEWKPFASEAEIAKLDKLVNSAEEWLYSDDGEDAKKAKYVAKYEEIASVSNLLAGRKRQAEQEKIQASKAKQEAAQMAKLAEKLQASRKEPKKEEPTEDVQMD</sequence>
<gene>
    <name evidence="6" type="ORF">AWRI3579_g3338</name>
</gene>
<dbReference type="AlphaFoldDB" id="A0A1E5R8C6"/>
<dbReference type="Gene3D" id="3.90.640.10">
    <property type="entry name" value="Actin, Chain A, domain 4"/>
    <property type="match status" value="1"/>
</dbReference>
<dbReference type="Gene3D" id="3.30.420.40">
    <property type="match status" value="2"/>
</dbReference>
<dbReference type="Pfam" id="PF00012">
    <property type="entry name" value="HSP70"/>
    <property type="match status" value="1"/>
</dbReference>
<evidence type="ECO:0000256" key="1">
    <source>
        <dbReference type="ARBA" id="ARBA00007381"/>
    </source>
</evidence>
<feature type="compositionally biased region" description="Basic and acidic residues" evidence="5">
    <location>
        <begin position="629"/>
        <end position="638"/>
    </location>
</feature>
<keyword evidence="3" id="KW-0067">ATP-binding</keyword>
<protein>
    <submittedName>
        <fullName evidence="6">Heat shock SSE1</fullName>
    </submittedName>
</protein>
<dbReference type="Proteomes" id="UP000095728">
    <property type="component" value="Unassembled WGS sequence"/>
</dbReference>
<dbReference type="Gene3D" id="2.60.34.10">
    <property type="entry name" value="Substrate Binding Domain Of DNAk, Chain A, domain 1"/>
    <property type="match status" value="1"/>
</dbReference>
<dbReference type="InterPro" id="IPR013126">
    <property type="entry name" value="Hsp_70_fam"/>
</dbReference>
<dbReference type="OrthoDB" id="434160at2759"/>
<dbReference type="SUPFAM" id="SSF100934">
    <property type="entry name" value="Heat shock protein 70kD (HSP70), C-terminal subdomain"/>
    <property type="match status" value="1"/>
</dbReference>
<feature type="region of interest" description="Disordered" evidence="5">
    <location>
        <begin position="629"/>
        <end position="669"/>
    </location>
</feature>
<dbReference type="FunFam" id="1.20.1270.10:FF:000002">
    <property type="entry name" value="Heat shock 70 kDa protein 4"/>
    <property type="match status" value="1"/>
</dbReference>
<dbReference type="Gene3D" id="3.30.30.30">
    <property type="match status" value="1"/>
</dbReference>
<dbReference type="GO" id="GO:0005524">
    <property type="term" value="F:ATP binding"/>
    <property type="evidence" value="ECO:0007669"/>
    <property type="project" value="UniProtKB-KW"/>
</dbReference>
<dbReference type="InParanoid" id="A0A1E5R8C6"/>
<evidence type="ECO:0000256" key="5">
    <source>
        <dbReference type="SAM" id="MobiDB-lite"/>
    </source>
</evidence>
<dbReference type="GO" id="GO:0005829">
    <property type="term" value="C:cytosol"/>
    <property type="evidence" value="ECO:0007669"/>
    <property type="project" value="TreeGrafter"/>
</dbReference>
<dbReference type="PRINTS" id="PR00301">
    <property type="entry name" value="HEATSHOCK70"/>
</dbReference>
<comment type="similarity">
    <text evidence="1">Belongs to the heat shock protein 70 family.</text>
</comment>
<proteinExistence type="inferred from homology"/>
<dbReference type="FunFam" id="3.30.30.30:FF:000002">
    <property type="entry name" value="Heat shock 70 kDa protein 4"/>
    <property type="match status" value="1"/>
</dbReference>
<feature type="compositionally biased region" description="Basic and acidic residues" evidence="5">
    <location>
        <begin position="646"/>
        <end position="661"/>
    </location>
</feature>
<evidence type="ECO:0000313" key="6">
    <source>
        <dbReference type="EMBL" id="OEJ83121.1"/>
    </source>
</evidence>
<keyword evidence="7" id="KW-1185">Reference proteome</keyword>
<comment type="caution">
    <text evidence="6">The sequence shown here is derived from an EMBL/GenBank/DDBJ whole genome shotgun (WGS) entry which is preliminary data.</text>
</comment>
<evidence type="ECO:0000256" key="4">
    <source>
        <dbReference type="ARBA" id="ARBA00023016"/>
    </source>
</evidence>
<dbReference type="InterPro" id="IPR029048">
    <property type="entry name" value="HSP70_C_sf"/>
</dbReference>
<dbReference type="PROSITE" id="PS01036">
    <property type="entry name" value="HSP70_3"/>
    <property type="match status" value="1"/>
</dbReference>
<dbReference type="FunFam" id="3.90.640.10:FF:000004">
    <property type="entry name" value="Heat shock 70 kDa protein 4"/>
    <property type="match status" value="1"/>
</dbReference>
<evidence type="ECO:0000256" key="2">
    <source>
        <dbReference type="ARBA" id="ARBA00022741"/>
    </source>
</evidence>
<dbReference type="InterPro" id="IPR029047">
    <property type="entry name" value="HSP70_peptide-bd_sf"/>
</dbReference>
<dbReference type="PANTHER" id="PTHR45639:SF4">
    <property type="entry name" value="HSC70CB, ISOFORM G"/>
    <property type="match status" value="1"/>
</dbReference>
<accession>A0A1E5R8C6</accession>
<dbReference type="SUPFAM" id="SSF53067">
    <property type="entry name" value="Actin-like ATPase domain"/>
    <property type="match status" value="2"/>
</dbReference>
<dbReference type="EMBL" id="LPNM01000009">
    <property type="protein sequence ID" value="OEJ83121.1"/>
    <property type="molecule type" value="Genomic_DNA"/>
</dbReference>
<evidence type="ECO:0000256" key="3">
    <source>
        <dbReference type="ARBA" id="ARBA00022840"/>
    </source>
</evidence>
<dbReference type="GO" id="GO:0005634">
    <property type="term" value="C:nucleus"/>
    <property type="evidence" value="ECO:0007669"/>
    <property type="project" value="TreeGrafter"/>
</dbReference>
<dbReference type="PANTHER" id="PTHR45639">
    <property type="entry name" value="HSC70CB, ISOFORM G-RELATED"/>
    <property type="match status" value="1"/>
</dbReference>